<comment type="caution">
    <text evidence="3">The sequence shown here is derived from an EMBL/GenBank/DDBJ whole genome shotgun (WGS) entry which is preliminary data.</text>
</comment>
<gene>
    <name evidence="3" type="ORF">A2988_04100</name>
</gene>
<name>A0A1F5BVM2_9BACT</name>
<dbReference type="Pfam" id="PF01370">
    <property type="entry name" value="Epimerase"/>
    <property type="match status" value="1"/>
</dbReference>
<dbReference type="Proteomes" id="UP000176650">
    <property type="component" value="Unassembled WGS sequence"/>
</dbReference>
<dbReference type="AlphaFoldDB" id="A0A1F5BVM2"/>
<dbReference type="PANTHER" id="PTHR43000">
    <property type="entry name" value="DTDP-D-GLUCOSE 4,6-DEHYDRATASE-RELATED"/>
    <property type="match status" value="1"/>
</dbReference>
<comment type="similarity">
    <text evidence="1">Belongs to the NAD(P)-dependent epimerase/dehydratase family.</text>
</comment>
<evidence type="ECO:0000259" key="2">
    <source>
        <dbReference type="Pfam" id="PF01370"/>
    </source>
</evidence>
<evidence type="ECO:0000313" key="3">
    <source>
        <dbReference type="EMBL" id="OGD34655.1"/>
    </source>
</evidence>
<sequence length="317" mass="35641">MKNKKILILGGSGFVGSHLVGKLVAQKADVTVLCRNPEEIKNIPAFKGARLAQGDITRYEDVAQRVQDQDIIVNLATVVYNTGIFKPYIDLEINCKGQINVLEARKNVNPDAQYIYIGSSMQFGRVNEKDLPISEDYCQTPISLYGTHKVAAENYGNIYHKAYGLPSLVVRLPPLYGPSLTGKETRSIIEKFIKKILRNETFNVNGFGEDLKDFLYVDDVVDVLMRIMESPIREGAYHAGSGVGVKFADVARMIVQECKTGNYELVPFPKELDPFEVGSFYFDISKIKKELGWSPKIDIREGIKRMVAFYKDKKNTP</sequence>
<dbReference type="InterPro" id="IPR001509">
    <property type="entry name" value="Epimerase_deHydtase"/>
</dbReference>
<accession>A0A1F5BVM2</accession>
<dbReference type="STRING" id="1797298.A2988_04100"/>
<dbReference type="SUPFAM" id="SSF51735">
    <property type="entry name" value="NAD(P)-binding Rossmann-fold domains"/>
    <property type="match status" value="1"/>
</dbReference>
<evidence type="ECO:0000313" key="4">
    <source>
        <dbReference type="Proteomes" id="UP000176650"/>
    </source>
</evidence>
<reference evidence="3 4" key="1">
    <citation type="journal article" date="2016" name="Nat. Commun.">
        <title>Thousands of microbial genomes shed light on interconnected biogeochemical processes in an aquifer system.</title>
        <authorList>
            <person name="Anantharaman K."/>
            <person name="Brown C.T."/>
            <person name="Hug L.A."/>
            <person name="Sharon I."/>
            <person name="Castelle C.J."/>
            <person name="Probst A.J."/>
            <person name="Thomas B.C."/>
            <person name="Singh A."/>
            <person name="Wilkins M.J."/>
            <person name="Karaoz U."/>
            <person name="Brodie E.L."/>
            <person name="Williams K.H."/>
            <person name="Hubbard S.S."/>
            <person name="Banfield J.F."/>
        </authorList>
    </citation>
    <scope>NUCLEOTIDE SEQUENCE [LARGE SCALE GENOMIC DNA]</scope>
</reference>
<protein>
    <recommendedName>
        <fullName evidence="2">NAD-dependent epimerase/dehydratase domain-containing protein</fullName>
    </recommendedName>
</protein>
<proteinExistence type="inferred from homology"/>
<dbReference type="Gene3D" id="3.90.25.10">
    <property type="entry name" value="UDP-galactose 4-epimerase, domain 1"/>
    <property type="match status" value="1"/>
</dbReference>
<feature type="domain" description="NAD-dependent epimerase/dehydratase" evidence="2">
    <location>
        <begin position="6"/>
        <end position="233"/>
    </location>
</feature>
<dbReference type="EMBL" id="MEYS01000001">
    <property type="protein sequence ID" value="OGD34655.1"/>
    <property type="molecule type" value="Genomic_DNA"/>
</dbReference>
<dbReference type="Gene3D" id="3.40.50.720">
    <property type="entry name" value="NAD(P)-binding Rossmann-like Domain"/>
    <property type="match status" value="1"/>
</dbReference>
<evidence type="ECO:0000256" key="1">
    <source>
        <dbReference type="ARBA" id="ARBA00007637"/>
    </source>
</evidence>
<dbReference type="InterPro" id="IPR036291">
    <property type="entry name" value="NAD(P)-bd_dom_sf"/>
</dbReference>
<organism evidence="3 4">
    <name type="scientific">Candidatus Azambacteria bacterium RIFCSPLOWO2_01_FULL_46_25</name>
    <dbReference type="NCBI Taxonomy" id="1797298"/>
    <lineage>
        <taxon>Bacteria</taxon>
        <taxon>Candidatus Azamiibacteriota</taxon>
    </lineage>
</organism>